<dbReference type="Pfam" id="PF13558">
    <property type="entry name" value="SbcC_Walker_B"/>
    <property type="match status" value="1"/>
</dbReference>
<dbReference type="RefSeq" id="WP_155035632.1">
    <property type="nucleotide sequence ID" value="NZ_JAYMMG010000043.1"/>
</dbReference>
<gene>
    <name evidence="2" type="ORF">GJV77_06865</name>
</gene>
<sequence>MIPIKLTIEGIYSYQEKQVIDFTSLIEAGLFGIFGRVGSGKSSILEAISFGLYGESERLNARDNRAYNMMNLKSSRSLIDFEFYNFKDEKYRIYREFKRNSKRFEDVKRGEAILYQWKDEEWVPLPDLDIEGIVGLSYENFKRTIIIPQGQFKEFLELGGADRTRMMQQIFRLDRFDLANKTKSLLSSTRERLNLIEGELNSFSQVTAEEIGSKKELHLQESKKATELTVVYKQEQESYLKLKGLKEDFDVLAQKKSEFVQLEKRLPEILEQKKELVQYELFDKVFSALLVEQKNTNTKVVTKETRLEDATKEVIVLEGQFNKVAQELKGVEEQYAGLENVKAELYELNLIKEIQQADRVKQVLLERFQKGKSYVIEAEKSLEVSREKVKGLEVTLNQLKEKRIDTTILMAIDAWFNQHTLISTSIEGVQQTMQTLNEDIQAVDKDIQRLKLRDVNQWEQEIEQYRNQFEQEVGRIEGELRNHRVAQQLAQYASELHPGQPCPLCGSAHHPHILQGGDVSVAIQQSEKHLAEVKDKQQRLVKYERKATGLFDRKKMLLSQWTDSQQKELAYKQQLEIHQENFEWTLIVQANEEQFLLLKQQVEKDNQQIELLEKQYNSFLNEVEHYRGQVDKFSKELNLIEVEGVGLDGEIKSKRAQVVRLQIEAYLRMETPLIDQEVVRREERVAYIEQQYKDLTSQYQMLSPKLASVQTEVKNIQQELAELKEIVRQLEVKLGELLLANGLESIEEVVTVLNRQLNVLDSREQIQAFEVQFEVVKNSVYTLEEKLKGLSFDQELFAKQQDKIVLLEQQVKEATEVVAKLAGDIERLDRDFAKKQELQKQFEAFDKRLKNISVLKNMFDSAGFVNYVSSIYLRNLCDMANQRFHRLTNNQLSLQLNENNDFEIIDYLNEGKSRSVKTLSGGQSFQVSLSLALALAESVQSLSKSNKNFFFIDEGFGTQDTESVNIVFETLSNLHKENRIVGIISHVDELQERMPISLSIVKDEEKGSIIETNN</sequence>
<dbReference type="OrthoDB" id="9795626at2"/>
<feature type="coiled-coil region" evidence="1">
    <location>
        <begin position="797"/>
        <end position="831"/>
    </location>
</feature>
<name>A0A7K1GLG1_9FLAO</name>
<keyword evidence="3" id="KW-1185">Reference proteome</keyword>
<reference evidence="2 3" key="1">
    <citation type="journal article" date="2006" name="Int. J. Syst. Evol. Microbiol.">
        <title>Myroides pelagicus sp. nov., isolated from seawater in Thailand.</title>
        <authorList>
            <person name="Yoon J."/>
            <person name="Maneerat S."/>
            <person name="Kawai F."/>
            <person name="Yokota A."/>
        </authorList>
    </citation>
    <scope>NUCLEOTIDE SEQUENCE [LARGE SCALE GENOMIC DNA]</scope>
    <source>
        <strain evidence="2 3">SM1T</strain>
    </source>
</reference>
<dbReference type="SUPFAM" id="SSF52540">
    <property type="entry name" value="P-loop containing nucleoside triphosphate hydrolases"/>
    <property type="match status" value="1"/>
</dbReference>
<proteinExistence type="predicted"/>
<feature type="coiled-coil region" evidence="1">
    <location>
        <begin position="426"/>
        <end position="475"/>
    </location>
</feature>
<keyword evidence="1" id="KW-0175">Coiled coil</keyword>
<accession>A0A7K1GLG1</accession>
<dbReference type="Gene3D" id="3.40.50.300">
    <property type="entry name" value="P-loop containing nucleotide triphosphate hydrolases"/>
    <property type="match status" value="2"/>
</dbReference>
<feature type="coiled-coil region" evidence="1">
    <location>
        <begin position="706"/>
        <end position="740"/>
    </location>
</feature>
<protein>
    <submittedName>
        <fullName evidence="2">AAA family ATPase</fullName>
    </submittedName>
</protein>
<evidence type="ECO:0000313" key="2">
    <source>
        <dbReference type="EMBL" id="MTH29638.1"/>
    </source>
</evidence>
<dbReference type="Proteomes" id="UP000488936">
    <property type="component" value="Unassembled WGS sequence"/>
</dbReference>
<dbReference type="PANTHER" id="PTHR32114:SF2">
    <property type="entry name" value="ABC TRANSPORTER ABCH.3"/>
    <property type="match status" value="1"/>
</dbReference>
<dbReference type="PANTHER" id="PTHR32114">
    <property type="entry name" value="ABC TRANSPORTER ABCH.3"/>
    <property type="match status" value="1"/>
</dbReference>
<dbReference type="AlphaFoldDB" id="A0A7K1GLG1"/>
<feature type="coiled-coil region" evidence="1">
    <location>
        <begin position="307"/>
        <end position="348"/>
    </location>
</feature>
<evidence type="ECO:0000313" key="3">
    <source>
        <dbReference type="Proteomes" id="UP000488936"/>
    </source>
</evidence>
<dbReference type="EMBL" id="WMJY01000011">
    <property type="protein sequence ID" value="MTH29638.1"/>
    <property type="molecule type" value="Genomic_DNA"/>
</dbReference>
<evidence type="ECO:0000256" key="1">
    <source>
        <dbReference type="SAM" id="Coils"/>
    </source>
</evidence>
<feature type="coiled-coil region" evidence="1">
    <location>
        <begin position="595"/>
        <end position="629"/>
    </location>
</feature>
<organism evidence="2 3">
    <name type="scientific">Myroides pelagicus</name>
    <dbReference type="NCBI Taxonomy" id="270914"/>
    <lineage>
        <taxon>Bacteria</taxon>
        <taxon>Pseudomonadati</taxon>
        <taxon>Bacteroidota</taxon>
        <taxon>Flavobacteriia</taxon>
        <taxon>Flavobacteriales</taxon>
        <taxon>Flavobacteriaceae</taxon>
        <taxon>Myroides</taxon>
    </lineage>
</organism>
<dbReference type="InterPro" id="IPR027417">
    <property type="entry name" value="P-loop_NTPase"/>
</dbReference>
<comment type="caution">
    <text evidence="2">The sequence shown here is derived from an EMBL/GenBank/DDBJ whole genome shotgun (WGS) entry which is preliminary data.</text>
</comment>